<evidence type="ECO:0000313" key="11">
    <source>
        <dbReference type="EMBL" id="MPW21827.1"/>
    </source>
</evidence>
<keyword evidence="2" id="KW-0732">Signal</keyword>
<keyword evidence="3 11" id="KW-0378">Hydrolase</keyword>
<keyword evidence="12" id="KW-1185">Reference proteome</keyword>
<dbReference type="PANTHER" id="PTHR21581:SF6">
    <property type="entry name" value="TRAFFICKING PROTEIN PARTICLE COMPLEX SUBUNIT 12"/>
    <property type="match status" value="1"/>
</dbReference>
<feature type="binding site" evidence="8">
    <location>
        <position position="283"/>
    </location>
    <ligand>
        <name>substrate</name>
    </ligand>
</feature>
<feature type="active site" evidence="7">
    <location>
        <position position="181"/>
    </location>
</feature>
<evidence type="ECO:0000256" key="3">
    <source>
        <dbReference type="ARBA" id="ARBA00022801"/>
    </source>
</evidence>
<evidence type="ECO:0000259" key="10">
    <source>
        <dbReference type="Pfam" id="PF00768"/>
    </source>
</evidence>
<evidence type="ECO:0000256" key="5">
    <source>
        <dbReference type="ARBA" id="ARBA00022984"/>
    </source>
</evidence>
<dbReference type="GO" id="GO:0006508">
    <property type="term" value="P:proteolysis"/>
    <property type="evidence" value="ECO:0007669"/>
    <property type="project" value="InterPro"/>
</dbReference>
<name>A0A7X1NH30_9BURK</name>
<dbReference type="GO" id="GO:0008360">
    <property type="term" value="P:regulation of cell shape"/>
    <property type="evidence" value="ECO:0007669"/>
    <property type="project" value="UniProtKB-KW"/>
</dbReference>
<dbReference type="GO" id="GO:0071555">
    <property type="term" value="P:cell wall organization"/>
    <property type="evidence" value="ECO:0007669"/>
    <property type="project" value="UniProtKB-KW"/>
</dbReference>
<dbReference type="PANTHER" id="PTHR21581">
    <property type="entry name" value="D-ALANYL-D-ALANINE CARBOXYPEPTIDASE"/>
    <property type="match status" value="1"/>
</dbReference>
<feature type="active site" description="Proton acceptor" evidence="7">
    <location>
        <position position="121"/>
    </location>
</feature>
<dbReference type="SUPFAM" id="SSF56601">
    <property type="entry name" value="beta-lactamase/transpeptidase-like"/>
    <property type="match status" value="1"/>
</dbReference>
<organism evidence="11 12">
    <name type="scientific">Paraburkholderia franconis</name>
    <dbReference type="NCBI Taxonomy" id="2654983"/>
    <lineage>
        <taxon>Bacteria</taxon>
        <taxon>Pseudomonadati</taxon>
        <taxon>Pseudomonadota</taxon>
        <taxon>Betaproteobacteria</taxon>
        <taxon>Burkholderiales</taxon>
        <taxon>Burkholderiaceae</taxon>
        <taxon>Paraburkholderia</taxon>
    </lineage>
</organism>
<feature type="domain" description="Peptidase S11 D-alanyl-D-alanine carboxypeptidase A N-terminal" evidence="10">
    <location>
        <begin position="82"/>
        <end position="320"/>
    </location>
</feature>
<comment type="caution">
    <text evidence="11">The sequence shown here is derived from an EMBL/GenBank/DDBJ whole genome shotgun (WGS) entry which is preliminary data.</text>
</comment>
<evidence type="ECO:0000256" key="9">
    <source>
        <dbReference type="RuleBase" id="RU004016"/>
    </source>
</evidence>
<dbReference type="PRINTS" id="PR00725">
    <property type="entry name" value="DADACBPTASE1"/>
</dbReference>
<reference evidence="11 12" key="1">
    <citation type="submission" date="2019-10" db="EMBL/GenBank/DDBJ databases">
        <title>Paraburkholderia sp. isolated from nodules of Mimosa pudica from Brazilian Atlantic Forest soils.</title>
        <authorList>
            <person name="Paulitsch F."/>
            <person name="Hungria M."/>
            <person name="Dall'Agnol R."/>
        </authorList>
    </citation>
    <scope>NUCLEOTIDE SEQUENCE [LARGE SCALE GENOMIC DNA]</scope>
    <source>
        <strain evidence="11 12">CNPSo 3157</strain>
    </source>
</reference>
<evidence type="ECO:0000256" key="7">
    <source>
        <dbReference type="PIRSR" id="PIRSR618044-1"/>
    </source>
</evidence>
<keyword evidence="4" id="KW-0133">Cell shape</keyword>
<dbReference type="EMBL" id="WHNP01000051">
    <property type="protein sequence ID" value="MPW21827.1"/>
    <property type="molecule type" value="Genomic_DNA"/>
</dbReference>
<evidence type="ECO:0000256" key="6">
    <source>
        <dbReference type="ARBA" id="ARBA00023316"/>
    </source>
</evidence>
<dbReference type="InterPro" id="IPR012338">
    <property type="entry name" value="Beta-lactam/transpept-like"/>
</dbReference>
<evidence type="ECO:0000256" key="8">
    <source>
        <dbReference type="PIRSR" id="PIRSR618044-2"/>
    </source>
</evidence>
<dbReference type="GO" id="GO:0009002">
    <property type="term" value="F:serine-type D-Ala-D-Ala carboxypeptidase activity"/>
    <property type="evidence" value="ECO:0007669"/>
    <property type="project" value="InterPro"/>
</dbReference>
<evidence type="ECO:0000256" key="1">
    <source>
        <dbReference type="ARBA" id="ARBA00007164"/>
    </source>
</evidence>
<evidence type="ECO:0000313" key="12">
    <source>
        <dbReference type="Proteomes" id="UP000484381"/>
    </source>
</evidence>
<dbReference type="AlphaFoldDB" id="A0A7X1NH30"/>
<keyword evidence="5" id="KW-0573">Peptidoglycan synthesis</keyword>
<evidence type="ECO:0000256" key="2">
    <source>
        <dbReference type="ARBA" id="ARBA00022729"/>
    </source>
</evidence>
<dbReference type="Pfam" id="PF00768">
    <property type="entry name" value="Peptidase_S11"/>
    <property type="match status" value="1"/>
</dbReference>
<sequence length="367" mass="39695">MRDRHHAAGPFRISWPPSTRLYRLFAFPAAPATGCIHSVRSYHNLFTTLQTLTSRLSNSLFLLSLTAIGIASCLSAPGASAAAQPPYDIHAASWMLVDGESGQVLVEHNADAERQPASLTKLMTAYIALDALKRGSVRWDEKVAVDAPDIGEVGGDEARMYLVPGQHVPVRDLVQGLIAASANDAALVLARRVGGSPAGFEQLMNDTARKLGMAHTHFSTPSGTTTPGNYSTARDLSTLALRLTKDLPEYYTFSSEQHFAYGKFEKRNKNWLLGKDPSVDGMKTGHTQAAGYCIVATAKRKQSSPPMMRRVFAVVLGAPTANDRITGAGSLLNYAFSAYKDYPLTDDARHHVVTRVAEPKLVQTSSP</sequence>
<proteinExistence type="inferred from homology"/>
<keyword evidence="6" id="KW-0961">Cell wall biogenesis/degradation</keyword>
<evidence type="ECO:0000256" key="4">
    <source>
        <dbReference type="ARBA" id="ARBA00022960"/>
    </source>
</evidence>
<comment type="similarity">
    <text evidence="1 9">Belongs to the peptidase S11 family.</text>
</comment>
<protein>
    <submittedName>
        <fullName evidence="11">Serine hydrolase</fullName>
    </submittedName>
</protein>
<dbReference type="Proteomes" id="UP000484381">
    <property type="component" value="Unassembled WGS sequence"/>
</dbReference>
<dbReference type="InterPro" id="IPR018044">
    <property type="entry name" value="Peptidase_S11"/>
</dbReference>
<feature type="active site" description="Acyl-ester intermediate" evidence="7">
    <location>
        <position position="118"/>
    </location>
</feature>
<dbReference type="InterPro" id="IPR001967">
    <property type="entry name" value="Peptidase_S11_N"/>
</dbReference>
<accession>A0A7X1NH30</accession>
<gene>
    <name evidence="11" type="ORF">GCT13_34390</name>
</gene>
<dbReference type="GO" id="GO:0009252">
    <property type="term" value="P:peptidoglycan biosynthetic process"/>
    <property type="evidence" value="ECO:0007669"/>
    <property type="project" value="UniProtKB-KW"/>
</dbReference>
<dbReference type="Gene3D" id="3.40.710.10">
    <property type="entry name" value="DD-peptidase/beta-lactamase superfamily"/>
    <property type="match status" value="1"/>
</dbReference>